<accession>A0ABU0A199</accession>
<reference evidence="4 5" key="1">
    <citation type="submission" date="2023-07" db="EMBL/GenBank/DDBJ databases">
        <title>Genomic Encyclopedia of Type Strains, Phase IV (KMG-IV): sequencing the most valuable type-strain genomes for metagenomic binning, comparative biology and taxonomic classification.</title>
        <authorList>
            <person name="Goeker M."/>
        </authorList>
    </citation>
    <scope>NUCLEOTIDE SEQUENCE [LARGE SCALE GENOMIC DNA]</scope>
    <source>
        <strain evidence="4 5">DSM 9768</strain>
    </source>
</reference>
<comment type="caution">
    <text evidence="4">The sequence shown here is derived from an EMBL/GenBank/DDBJ whole genome shotgun (WGS) entry which is preliminary data.</text>
</comment>
<evidence type="ECO:0000256" key="2">
    <source>
        <dbReference type="PROSITE-ProRule" id="PRU00169"/>
    </source>
</evidence>
<protein>
    <submittedName>
        <fullName evidence="4">Two-component system chemotaxis response regulator CheY</fullName>
    </submittedName>
</protein>
<dbReference type="InterPro" id="IPR011006">
    <property type="entry name" value="CheY-like_superfamily"/>
</dbReference>
<gene>
    <name evidence="4" type="ORF">J2S74_004715</name>
</gene>
<dbReference type="PANTHER" id="PTHR44591">
    <property type="entry name" value="STRESS RESPONSE REGULATOR PROTEIN 1"/>
    <property type="match status" value="1"/>
</dbReference>
<feature type="modified residue" description="4-aspartylphosphate" evidence="2">
    <location>
        <position position="55"/>
    </location>
</feature>
<evidence type="ECO:0000313" key="5">
    <source>
        <dbReference type="Proteomes" id="UP001230005"/>
    </source>
</evidence>
<keyword evidence="5" id="KW-1185">Reference proteome</keyword>
<dbReference type="SUPFAM" id="SSF52172">
    <property type="entry name" value="CheY-like"/>
    <property type="match status" value="1"/>
</dbReference>
<feature type="domain" description="Response regulatory" evidence="3">
    <location>
        <begin position="5"/>
        <end position="120"/>
    </location>
</feature>
<dbReference type="RefSeq" id="WP_307330703.1">
    <property type="nucleotide sequence ID" value="NZ_JAUSUG010000025.1"/>
</dbReference>
<dbReference type="PANTHER" id="PTHR44591:SF3">
    <property type="entry name" value="RESPONSE REGULATORY DOMAIN-CONTAINING PROTEIN"/>
    <property type="match status" value="1"/>
</dbReference>
<evidence type="ECO:0000259" key="3">
    <source>
        <dbReference type="PROSITE" id="PS50110"/>
    </source>
</evidence>
<sequence length="130" mass="14748">MDDLSILVCDDSKSARMQMIETLHTIGIKSIFEASDGDEAISICHEKKPDLVFMDIIMPNKDGIAALKEIHQQYPHIKVIMASSTSGQAHLKKSKLLGAYSFIQKPISEITIRDIIYKYFEERFNSPFKV</sequence>
<evidence type="ECO:0000256" key="1">
    <source>
        <dbReference type="ARBA" id="ARBA00022553"/>
    </source>
</evidence>
<dbReference type="Pfam" id="PF00072">
    <property type="entry name" value="Response_reg"/>
    <property type="match status" value="1"/>
</dbReference>
<dbReference type="Gene3D" id="3.40.50.2300">
    <property type="match status" value="1"/>
</dbReference>
<dbReference type="Proteomes" id="UP001230005">
    <property type="component" value="Unassembled WGS sequence"/>
</dbReference>
<evidence type="ECO:0000313" key="4">
    <source>
        <dbReference type="EMBL" id="MDQ0257257.1"/>
    </source>
</evidence>
<dbReference type="InterPro" id="IPR001789">
    <property type="entry name" value="Sig_transdc_resp-reg_receiver"/>
</dbReference>
<dbReference type="EMBL" id="JAUSUG010000025">
    <property type="protein sequence ID" value="MDQ0257257.1"/>
    <property type="molecule type" value="Genomic_DNA"/>
</dbReference>
<organism evidence="4 5">
    <name type="scientific">Evansella vedderi</name>
    <dbReference type="NCBI Taxonomy" id="38282"/>
    <lineage>
        <taxon>Bacteria</taxon>
        <taxon>Bacillati</taxon>
        <taxon>Bacillota</taxon>
        <taxon>Bacilli</taxon>
        <taxon>Bacillales</taxon>
        <taxon>Bacillaceae</taxon>
        <taxon>Evansella</taxon>
    </lineage>
</organism>
<keyword evidence="1 2" id="KW-0597">Phosphoprotein</keyword>
<proteinExistence type="predicted"/>
<dbReference type="InterPro" id="IPR050595">
    <property type="entry name" value="Bact_response_regulator"/>
</dbReference>
<dbReference type="SMART" id="SM00448">
    <property type="entry name" value="REC"/>
    <property type="match status" value="1"/>
</dbReference>
<name>A0ABU0A199_9BACI</name>
<dbReference type="PROSITE" id="PS50110">
    <property type="entry name" value="RESPONSE_REGULATORY"/>
    <property type="match status" value="1"/>
</dbReference>